<evidence type="ECO:0000313" key="2">
    <source>
        <dbReference type="EMBL" id="KAF2785905.1"/>
    </source>
</evidence>
<keyword evidence="3" id="KW-1185">Reference proteome</keyword>
<dbReference type="AlphaFoldDB" id="A0A6A6WPT4"/>
<evidence type="ECO:0000256" key="1">
    <source>
        <dbReference type="SAM" id="Phobius"/>
    </source>
</evidence>
<keyword evidence="1" id="KW-1133">Transmembrane helix</keyword>
<keyword evidence="1" id="KW-0812">Transmembrane</keyword>
<feature type="transmembrane region" description="Helical" evidence="1">
    <location>
        <begin position="23"/>
        <end position="45"/>
    </location>
</feature>
<dbReference type="EMBL" id="MU002614">
    <property type="protein sequence ID" value="KAF2785905.1"/>
    <property type="molecule type" value="Genomic_DNA"/>
</dbReference>
<organism evidence="2 3">
    <name type="scientific">Melanomma pulvis-pyrius CBS 109.77</name>
    <dbReference type="NCBI Taxonomy" id="1314802"/>
    <lineage>
        <taxon>Eukaryota</taxon>
        <taxon>Fungi</taxon>
        <taxon>Dikarya</taxon>
        <taxon>Ascomycota</taxon>
        <taxon>Pezizomycotina</taxon>
        <taxon>Dothideomycetes</taxon>
        <taxon>Pleosporomycetidae</taxon>
        <taxon>Pleosporales</taxon>
        <taxon>Melanommataceae</taxon>
        <taxon>Melanomma</taxon>
    </lineage>
</organism>
<keyword evidence="1" id="KW-0472">Membrane</keyword>
<name>A0A6A6WPT4_9PLEO</name>
<proteinExistence type="predicted"/>
<dbReference type="Proteomes" id="UP000799757">
    <property type="component" value="Unassembled WGS sequence"/>
</dbReference>
<evidence type="ECO:0000313" key="3">
    <source>
        <dbReference type="Proteomes" id="UP000799757"/>
    </source>
</evidence>
<gene>
    <name evidence="2" type="ORF">K505DRAFT_157786</name>
</gene>
<accession>A0A6A6WPT4</accession>
<reference evidence="2" key="1">
    <citation type="journal article" date="2020" name="Stud. Mycol.">
        <title>101 Dothideomycetes genomes: a test case for predicting lifestyles and emergence of pathogens.</title>
        <authorList>
            <person name="Haridas S."/>
            <person name="Albert R."/>
            <person name="Binder M."/>
            <person name="Bloem J."/>
            <person name="Labutti K."/>
            <person name="Salamov A."/>
            <person name="Andreopoulos B."/>
            <person name="Baker S."/>
            <person name="Barry K."/>
            <person name="Bills G."/>
            <person name="Bluhm B."/>
            <person name="Cannon C."/>
            <person name="Castanera R."/>
            <person name="Culley D."/>
            <person name="Daum C."/>
            <person name="Ezra D."/>
            <person name="Gonzalez J."/>
            <person name="Henrissat B."/>
            <person name="Kuo A."/>
            <person name="Liang C."/>
            <person name="Lipzen A."/>
            <person name="Lutzoni F."/>
            <person name="Magnuson J."/>
            <person name="Mondo S."/>
            <person name="Nolan M."/>
            <person name="Ohm R."/>
            <person name="Pangilinan J."/>
            <person name="Park H.-J."/>
            <person name="Ramirez L."/>
            <person name="Alfaro M."/>
            <person name="Sun H."/>
            <person name="Tritt A."/>
            <person name="Yoshinaga Y."/>
            <person name="Zwiers L.-H."/>
            <person name="Turgeon B."/>
            <person name="Goodwin S."/>
            <person name="Spatafora J."/>
            <person name="Crous P."/>
            <person name="Grigoriev I."/>
        </authorList>
    </citation>
    <scope>NUCLEOTIDE SEQUENCE</scope>
    <source>
        <strain evidence="2">CBS 109.77</strain>
    </source>
</reference>
<sequence>MARSTAELTVFARVKSFPISTPFTSSFFLIYLGGSSLACFARWYICSQSSMHCVALRMEKRSIKSPESIFWFQREALSIPSSGGQLMYKYGRAFLPIS</sequence>
<protein>
    <submittedName>
        <fullName evidence="2">Uncharacterized protein</fullName>
    </submittedName>
</protein>